<protein>
    <submittedName>
        <fullName evidence="2">Uncharacterized protein</fullName>
    </submittedName>
</protein>
<reference evidence="2 3" key="1">
    <citation type="journal article" date="2024" name="G3 (Bethesda)">
        <title>Genome assembly of Hibiscus sabdariffa L. provides insights into metabolisms of medicinal natural products.</title>
        <authorList>
            <person name="Kim T."/>
        </authorList>
    </citation>
    <scope>NUCLEOTIDE SEQUENCE [LARGE SCALE GENOMIC DNA]</scope>
    <source>
        <strain evidence="2">TK-2024</strain>
        <tissue evidence="2">Old leaves</tissue>
    </source>
</reference>
<comment type="caution">
    <text evidence="2">The sequence shown here is derived from an EMBL/GenBank/DDBJ whole genome shotgun (WGS) entry which is preliminary data.</text>
</comment>
<sequence>MITTFLEASNTLLNPRKHRRLDDEPPDTGDPRGNSDVAIPAIPNPVGTRMLSYKEKFTGNSRLLAKEEEIFDEDEIEILDGDVQKEVIDGIINIEFSERIRDLAIESLDQTVVVKLLGRLIGYNTLRSKLYELWKPS</sequence>
<accession>A0ABR2GDP8</accession>
<evidence type="ECO:0000313" key="3">
    <source>
        <dbReference type="Proteomes" id="UP001472677"/>
    </source>
</evidence>
<dbReference type="EMBL" id="JBBPBM010000001">
    <property type="protein sequence ID" value="KAK8601041.1"/>
    <property type="molecule type" value="Genomic_DNA"/>
</dbReference>
<feature type="region of interest" description="Disordered" evidence="1">
    <location>
        <begin position="14"/>
        <end position="43"/>
    </location>
</feature>
<evidence type="ECO:0000256" key="1">
    <source>
        <dbReference type="SAM" id="MobiDB-lite"/>
    </source>
</evidence>
<organism evidence="2 3">
    <name type="scientific">Hibiscus sabdariffa</name>
    <name type="common">roselle</name>
    <dbReference type="NCBI Taxonomy" id="183260"/>
    <lineage>
        <taxon>Eukaryota</taxon>
        <taxon>Viridiplantae</taxon>
        <taxon>Streptophyta</taxon>
        <taxon>Embryophyta</taxon>
        <taxon>Tracheophyta</taxon>
        <taxon>Spermatophyta</taxon>
        <taxon>Magnoliopsida</taxon>
        <taxon>eudicotyledons</taxon>
        <taxon>Gunneridae</taxon>
        <taxon>Pentapetalae</taxon>
        <taxon>rosids</taxon>
        <taxon>malvids</taxon>
        <taxon>Malvales</taxon>
        <taxon>Malvaceae</taxon>
        <taxon>Malvoideae</taxon>
        <taxon>Hibiscus</taxon>
    </lineage>
</organism>
<dbReference type="Proteomes" id="UP001472677">
    <property type="component" value="Unassembled WGS sequence"/>
</dbReference>
<gene>
    <name evidence="2" type="ORF">V6N12_050886</name>
</gene>
<evidence type="ECO:0000313" key="2">
    <source>
        <dbReference type="EMBL" id="KAK8601041.1"/>
    </source>
</evidence>
<keyword evidence="3" id="KW-1185">Reference proteome</keyword>
<name>A0ABR2GDP8_9ROSI</name>
<proteinExistence type="predicted"/>